<feature type="signal peptide" evidence="21">
    <location>
        <begin position="1"/>
        <end position="18"/>
    </location>
</feature>
<reference evidence="23 24" key="1">
    <citation type="submission" date="2019-02" db="EMBL/GenBank/DDBJ databases">
        <title>Polymorphobacter sp. isolated from the lake at the Tibet of China.</title>
        <authorList>
            <person name="Li A."/>
        </authorList>
    </citation>
    <scope>NUCLEOTIDE SEQUENCE [LARGE SCALE GENOMIC DNA]</scope>
    <source>
        <strain evidence="23 24">DJ1R-1</strain>
    </source>
</reference>
<evidence type="ECO:0000256" key="10">
    <source>
        <dbReference type="ARBA" id="ARBA00022729"/>
    </source>
</evidence>
<evidence type="ECO:0000256" key="16">
    <source>
        <dbReference type="ARBA" id="ARBA00023145"/>
    </source>
</evidence>
<keyword evidence="9" id="KW-0479">Metal-binding</keyword>
<evidence type="ECO:0000256" key="6">
    <source>
        <dbReference type="ARBA" id="ARBA00022525"/>
    </source>
</evidence>
<dbReference type="GO" id="GO:0006508">
    <property type="term" value="P:proteolysis"/>
    <property type="evidence" value="ECO:0007669"/>
    <property type="project" value="UniProtKB-KW"/>
</dbReference>
<evidence type="ECO:0000256" key="4">
    <source>
        <dbReference type="ARBA" id="ARBA00004613"/>
    </source>
</evidence>
<evidence type="ECO:0000259" key="22">
    <source>
        <dbReference type="Pfam" id="PF04389"/>
    </source>
</evidence>
<evidence type="ECO:0000313" key="23">
    <source>
        <dbReference type="EMBL" id="TFU06473.1"/>
    </source>
</evidence>
<accession>A0A4Y9ETG8</accession>
<dbReference type="EMBL" id="SIHO01000001">
    <property type="protein sequence ID" value="TFU06473.1"/>
    <property type="molecule type" value="Genomic_DNA"/>
</dbReference>
<keyword evidence="7" id="KW-0121">Carboxypeptidase</keyword>
<keyword evidence="17" id="KW-0325">Glycoprotein</keyword>
<dbReference type="InterPro" id="IPR007484">
    <property type="entry name" value="Peptidase_M28"/>
</dbReference>
<evidence type="ECO:0000256" key="21">
    <source>
        <dbReference type="SAM" id="SignalP"/>
    </source>
</evidence>
<keyword evidence="10 21" id="KW-0732">Signal</keyword>
<dbReference type="PANTHER" id="PTHR12053">
    <property type="entry name" value="PROTEASE FAMILY M28 PLASMA GLUTAMATE CARBOXYPEPTIDASE-RELATED"/>
    <property type="match status" value="1"/>
</dbReference>
<evidence type="ECO:0000256" key="15">
    <source>
        <dbReference type="ARBA" id="ARBA00023049"/>
    </source>
</evidence>
<keyword evidence="14" id="KW-0333">Golgi apparatus</keyword>
<evidence type="ECO:0000256" key="18">
    <source>
        <dbReference type="ARBA" id="ARBA00023228"/>
    </source>
</evidence>
<dbReference type="GO" id="GO:0005576">
    <property type="term" value="C:extracellular region"/>
    <property type="evidence" value="ECO:0007669"/>
    <property type="project" value="UniProtKB-SubCell"/>
</dbReference>
<evidence type="ECO:0000256" key="11">
    <source>
        <dbReference type="ARBA" id="ARBA00022801"/>
    </source>
</evidence>
<dbReference type="GO" id="GO:0005764">
    <property type="term" value="C:lysosome"/>
    <property type="evidence" value="ECO:0007669"/>
    <property type="project" value="UniProtKB-SubCell"/>
</dbReference>
<keyword evidence="24" id="KW-1185">Reference proteome</keyword>
<proteinExistence type="predicted"/>
<sequence length="481" mass="49759">MFKRALFLAAVLAAPVWAAPVAPDAAAVATATKLRDQGVASDTGYQLLESLTTEVGQRLAGTEAEARGRDWAAKKMQALGFTNVRIEEFKVPLWVRGVETAEVTAPTPQRLVVTALGHSGATPAAGIEAEVVRFASFDDLVAAPAGSLNGKIAFLDHYMKPTQDGSSYGAFGAVRFVGPSIAASKGAIGVVIRSLGTNDARVAHTGVTDWENALPAVPVTGGSKVVGAKIAPIPAGALSVPDGDLMRQLFARGGPVRMKLVLTPAFKGDGVSGNVIGEIPGRSAPDEIVLIGGHLDSWDLGTGAVDDGAGVVIAMAAAKLIKAQAPQGPRRTVRVVLFGAEEIGGMGGDDYGKRHAGEKHVLAMESDFGADRIWKITSRVADTGIPTVRAMQRVLAPLGINPTTDNANGGGSDLAPIGPTVGMLTLHQDGTHYFDLHHTPDDTFDKVDPAQLAQNVAAYAVTTWLAADSDVAFGPAPAPKK</sequence>
<evidence type="ECO:0000256" key="7">
    <source>
        <dbReference type="ARBA" id="ARBA00022645"/>
    </source>
</evidence>
<dbReference type="GO" id="GO:0070573">
    <property type="term" value="F:metallodipeptidase activity"/>
    <property type="evidence" value="ECO:0007669"/>
    <property type="project" value="InterPro"/>
</dbReference>
<evidence type="ECO:0000256" key="9">
    <source>
        <dbReference type="ARBA" id="ARBA00022723"/>
    </source>
</evidence>
<dbReference type="RefSeq" id="WP_135245197.1">
    <property type="nucleotide sequence ID" value="NZ_SIHO01000001.1"/>
</dbReference>
<keyword evidence="6" id="KW-0964">Secreted</keyword>
<keyword evidence="8" id="KW-0645">Protease</keyword>
<evidence type="ECO:0000256" key="5">
    <source>
        <dbReference type="ARBA" id="ARBA00014116"/>
    </source>
</evidence>
<comment type="caution">
    <text evidence="23">The sequence shown here is derived from an EMBL/GenBank/DDBJ whole genome shotgun (WGS) entry which is preliminary data.</text>
</comment>
<keyword evidence="13" id="KW-0862">Zinc</keyword>
<evidence type="ECO:0000256" key="20">
    <source>
        <dbReference type="ARBA" id="ARBA00033328"/>
    </source>
</evidence>
<evidence type="ECO:0000256" key="14">
    <source>
        <dbReference type="ARBA" id="ARBA00023034"/>
    </source>
</evidence>
<dbReference type="OrthoDB" id="9769665at2"/>
<evidence type="ECO:0000313" key="24">
    <source>
        <dbReference type="Proteomes" id="UP000297737"/>
    </source>
</evidence>
<dbReference type="PANTHER" id="PTHR12053:SF3">
    <property type="entry name" value="CARBOXYPEPTIDASE Q"/>
    <property type="match status" value="1"/>
</dbReference>
<keyword evidence="11" id="KW-0378">Hydrolase</keyword>
<dbReference type="AlphaFoldDB" id="A0A4Y9ETG8"/>
<evidence type="ECO:0000256" key="3">
    <source>
        <dbReference type="ARBA" id="ARBA00004555"/>
    </source>
</evidence>
<feature type="chain" id="PRO_5021435462" description="Carboxypeptidase Q" evidence="21">
    <location>
        <begin position="19"/>
        <end position="481"/>
    </location>
</feature>
<feature type="domain" description="Peptidase M28" evidence="22">
    <location>
        <begin position="274"/>
        <end position="457"/>
    </location>
</feature>
<dbReference type="SUPFAM" id="SSF53187">
    <property type="entry name" value="Zn-dependent exopeptidases"/>
    <property type="match status" value="1"/>
</dbReference>
<comment type="subunit">
    <text evidence="19">Homodimer. The monomeric form is inactive while the homodimer is active.</text>
</comment>
<keyword evidence="15" id="KW-0482">Metalloprotease</keyword>
<evidence type="ECO:0000256" key="17">
    <source>
        <dbReference type="ARBA" id="ARBA00023180"/>
    </source>
</evidence>
<evidence type="ECO:0000256" key="2">
    <source>
        <dbReference type="ARBA" id="ARBA00004371"/>
    </source>
</evidence>
<comment type="subcellular location">
    <subcellularLocation>
        <location evidence="1">Endoplasmic reticulum</location>
    </subcellularLocation>
    <subcellularLocation>
        <location evidence="3">Golgi apparatus</location>
    </subcellularLocation>
    <subcellularLocation>
        <location evidence="2">Lysosome</location>
    </subcellularLocation>
    <subcellularLocation>
        <location evidence="4">Secreted</location>
    </subcellularLocation>
</comment>
<keyword evidence="18" id="KW-0458">Lysosome</keyword>
<evidence type="ECO:0000256" key="19">
    <source>
        <dbReference type="ARBA" id="ARBA00025833"/>
    </source>
</evidence>
<gene>
    <name evidence="23" type="ORF">EUV02_05690</name>
</gene>
<organism evidence="23 24">
    <name type="scientific">Glacieibacterium arshaanense</name>
    <dbReference type="NCBI Taxonomy" id="2511025"/>
    <lineage>
        <taxon>Bacteria</taxon>
        <taxon>Pseudomonadati</taxon>
        <taxon>Pseudomonadota</taxon>
        <taxon>Alphaproteobacteria</taxon>
        <taxon>Sphingomonadales</taxon>
        <taxon>Sphingosinicellaceae</taxon>
        <taxon>Glacieibacterium</taxon>
    </lineage>
</organism>
<evidence type="ECO:0000256" key="12">
    <source>
        <dbReference type="ARBA" id="ARBA00022824"/>
    </source>
</evidence>
<evidence type="ECO:0000256" key="1">
    <source>
        <dbReference type="ARBA" id="ARBA00004240"/>
    </source>
</evidence>
<dbReference type="Gene3D" id="3.50.30.30">
    <property type="match status" value="1"/>
</dbReference>
<keyword evidence="16" id="KW-0865">Zymogen</keyword>
<keyword evidence="12" id="KW-0256">Endoplasmic reticulum</keyword>
<dbReference type="Pfam" id="PF04389">
    <property type="entry name" value="Peptidase_M28"/>
    <property type="match status" value="1"/>
</dbReference>
<dbReference type="InterPro" id="IPR039866">
    <property type="entry name" value="CPQ"/>
</dbReference>
<evidence type="ECO:0000256" key="8">
    <source>
        <dbReference type="ARBA" id="ARBA00022670"/>
    </source>
</evidence>
<dbReference type="GO" id="GO:0046872">
    <property type="term" value="F:metal ion binding"/>
    <property type="evidence" value="ECO:0007669"/>
    <property type="project" value="UniProtKB-KW"/>
</dbReference>
<name>A0A4Y9ETG8_9SPHN</name>
<dbReference type="Gene3D" id="3.40.630.10">
    <property type="entry name" value="Zn peptidases"/>
    <property type="match status" value="1"/>
</dbReference>
<dbReference type="GO" id="GO:0004180">
    <property type="term" value="F:carboxypeptidase activity"/>
    <property type="evidence" value="ECO:0007669"/>
    <property type="project" value="UniProtKB-KW"/>
</dbReference>
<dbReference type="Proteomes" id="UP000297737">
    <property type="component" value="Unassembled WGS sequence"/>
</dbReference>
<evidence type="ECO:0000256" key="13">
    <source>
        <dbReference type="ARBA" id="ARBA00022833"/>
    </source>
</evidence>
<protein>
    <recommendedName>
        <fullName evidence="5">Carboxypeptidase Q</fullName>
    </recommendedName>
    <alternativeName>
        <fullName evidence="20">Plasma glutamate carboxypeptidase</fullName>
    </alternativeName>
</protein>